<keyword evidence="1" id="KW-0175">Coiled coil</keyword>
<dbReference type="HOGENOM" id="CLU_038901_0_0_7"/>
<accession>W4LQW6</accession>
<comment type="caution">
    <text evidence="2">The sequence shown here is derived from an EMBL/GenBank/DDBJ whole genome shotgun (WGS) entry which is preliminary data.</text>
</comment>
<dbReference type="Gene3D" id="2.40.160.10">
    <property type="entry name" value="Porin"/>
    <property type="match status" value="1"/>
</dbReference>
<reference evidence="2 3" key="1">
    <citation type="journal article" date="2014" name="Nature">
        <title>An environmental bacterial taxon with a large and distinct metabolic repertoire.</title>
        <authorList>
            <person name="Wilson M.C."/>
            <person name="Mori T."/>
            <person name="Ruckert C."/>
            <person name="Uria A.R."/>
            <person name="Helf M.J."/>
            <person name="Takada K."/>
            <person name="Gernert C."/>
            <person name="Steffens U.A."/>
            <person name="Heycke N."/>
            <person name="Schmitt S."/>
            <person name="Rinke C."/>
            <person name="Helfrich E.J."/>
            <person name="Brachmann A.O."/>
            <person name="Gurgui C."/>
            <person name="Wakimoto T."/>
            <person name="Kracht M."/>
            <person name="Crusemann M."/>
            <person name="Hentschel U."/>
            <person name="Abe I."/>
            <person name="Matsunaga S."/>
            <person name="Kalinowski J."/>
            <person name="Takeyama H."/>
            <person name="Piel J."/>
        </authorList>
    </citation>
    <scope>NUCLEOTIDE SEQUENCE [LARGE SCALE GENOMIC DNA]</scope>
    <source>
        <strain evidence="3">TSY1</strain>
    </source>
</reference>
<feature type="coiled-coil region" evidence="1">
    <location>
        <begin position="38"/>
        <end position="89"/>
    </location>
</feature>
<protein>
    <recommendedName>
        <fullName evidence="4">Zinc-regulated TonB-dependent outer membrane receptor</fullName>
    </recommendedName>
</protein>
<evidence type="ECO:0008006" key="4">
    <source>
        <dbReference type="Google" id="ProtNLM"/>
    </source>
</evidence>
<evidence type="ECO:0000313" key="2">
    <source>
        <dbReference type="EMBL" id="ETX00358.1"/>
    </source>
</evidence>
<dbReference type="AlphaFoldDB" id="W4LQW6"/>
<dbReference type="Proteomes" id="UP000019141">
    <property type="component" value="Unassembled WGS sequence"/>
</dbReference>
<proteinExistence type="predicted"/>
<dbReference type="EMBL" id="AZHW01000350">
    <property type="protein sequence ID" value="ETX00358.1"/>
    <property type="molecule type" value="Genomic_DNA"/>
</dbReference>
<evidence type="ECO:0000313" key="3">
    <source>
        <dbReference type="Proteomes" id="UP000019141"/>
    </source>
</evidence>
<keyword evidence="3" id="KW-1185">Reference proteome</keyword>
<organism evidence="2 3">
    <name type="scientific">Entotheonella factor</name>
    <dbReference type="NCBI Taxonomy" id="1429438"/>
    <lineage>
        <taxon>Bacteria</taxon>
        <taxon>Pseudomonadati</taxon>
        <taxon>Nitrospinota/Tectimicrobiota group</taxon>
        <taxon>Candidatus Tectimicrobiota</taxon>
        <taxon>Candidatus Entotheonellia</taxon>
        <taxon>Candidatus Entotheonellales</taxon>
        <taxon>Candidatus Entotheonellaceae</taxon>
        <taxon>Candidatus Entotheonella</taxon>
    </lineage>
</organism>
<dbReference type="InterPro" id="IPR023614">
    <property type="entry name" value="Porin_dom_sf"/>
</dbReference>
<name>W4LQW6_ENTF1</name>
<sequence>MQRRILLRRGFYLGLLIALMFLPRGVDHGWAQAQGGDLELLKKQVRQLMRQEVERQQQIRALQKQEMERQQQIRALQEQIERLEAERAKPQPPQAPASALDRALEELPATPAPSTEPTAPSLVSGQTGGATFRLIDVSAIINMAVGGSTEPDSRLSFLQLGGHDPRQNGFTLQATEISLAGAVDPYFSGEVHLNFLDQNGETLAELEEAFLTTQALPFGLEVEAGLMLTEFGIINTQHSHSWDWQDQPIVASRMFGPDGQRLVGARLGWLVPVPWFAQLHIGVQNARSNLAPSFNGAFHMHGGGEEGGHSHGGEEEEETVVGQRPLVQQRVEGPEDMLYLVRLENSWELPQQITAKFGLSSLFGPNASGPDGRSIVAGADLKMTWRPARNFRGWPFLKWQSEFMWRDYKADDFQAEEPDEAIQQLDSDHLRGYGFYSQLLYGFRHGWAAGVRVEYANGEGNSVEGRSQDPLRDERFRLSPQLVYWPTEFSRLRLQYNYDWADHLDDNDAHTVWLGLEAQFGPHPAHQY</sequence>
<gene>
    <name evidence="2" type="ORF">ETSY1_11555</name>
</gene>
<evidence type="ECO:0000256" key="1">
    <source>
        <dbReference type="SAM" id="Coils"/>
    </source>
</evidence>
<dbReference type="SUPFAM" id="SSF56935">
    <property type="entry name" value="Porins"/>
    <property type="match status" value="1"/>
</dbReference>